<dbReference type="EMBL" id="JAODUO010000180">
    <property type="protein sequence ID" value="KAK2187049.1"/>
    <property type="molecule type" value="Genomic_DNA"/>
</dbReference>
<evidence type="ECO:0000256" key="5">
    <source>
        <dbReference type="ARBA" id="ARBA00023136"/>
    </source>
</evidence>
<name>A0AAD9P2M6_RIDPI</name>
<dbReference type="GO" id="GO:0004383">
    <property type="term" value="F:guanylate cyclase activity"/>
    <property type="evidence" value="ECO:0007669"/>
    <property type="project" value="TreeGrafter"/>
</dbReference>
<dbReference type="GO" id="GO:0004016">
    <property type="term" value="F:adenylate cyclase activity"/>
    <property type="evidence" value="ECO:0007669"/>
    <property type="project" value="TreeGrafter"/>
</dbReference>
<evidence type="ECO:0000256" key="3">
    <source>
        <dbReference type="ARBA" id="ARBA00022741"/>
    </source>
</evidence>
<gene>
    <name evidence="8" type="ORF">NP493_180g07041</name>
</gene>
<dbReference type="InterPro" id="IPR050401">
    <property type="entry name" value="Cyclic_nucleotide_synthase"/>
</dbReference>
<evidence type="ECO:0000313" key="9">
    <source>
        <dbReference type="Proteomes" id="UP001209878"/>
    </source>
</evidence>
<dbReference type="CDD" id="cd07302">
    <property type="entry name" value="CHD"/>
    <property type="match status" value="1"/>
</dbReference>
<dbReference type="InterPro" id="IPR029787">
    <property type="entry name" value="Nucleotide_cyclase"/>
</dbReference>
<dbReference type="InterPro" id="IPR001054">
    <property type="entry name" value="A/G_cyclase"/>
</dbReference>
<comment type="subcellular location">
    <subcellularLocation>
        <location evidence="1">Membrane</location>
    </subcellularLocation>
</comment>
<keyword evidence="5" id="KW-0472">Membrane</keyword>
<dbReference type="Gene3D" id="3.30.70.1230">
    <property type="entry name" value="Nucleotide cyclase"/>
    <property type="match status" value="1"/>
</dbReference>
<dbReference type="AlphaFoldDB" id="A0AAD9P2M6"/>
<dbReference type="Pfam" id="PF00211">
    <property type="entry name" value="Guanylate_cyc"/>
    <property type="match status" value="1"/>
</dbReference>
<sequence length="87" mass="9796">MLNELYTIFDEIISHHDVYKVETIGDAYMLVSGVPQANGDRHAEHIANCALEFLSAVLQFTVPHLPDYTLRIRTGELSLIHDKTLSS</sequence>
<keyword evidence="9" id="KW-1185">Reference proteome</keyword>
<dbReference type="GO" id="GO:0000166">
    <property type="term" value="F:nucleotide binding"/>
    <property type="evidence" value="ECO:0007669"/>
    <property type="project" value="UniProtKB-KW"/>
</dbReference>
<keyword evidence="3" id="KW-0547">Nucleotide-binding</keyword>
<reference evidence="8" key="1">
    <citation type="journal article" date="2023" name="Mol. Biol. Evol.">
        <title>Third-Generation Sequencing Reveals the Adaptive Role of the Epigenome in Three Deep-Sea Polychaetes.</title>
        <authorList>
            <person name="Perez M."/>
            <person name="Aroh O."/>
            <person name="Sun Y."/>
            <person name="Lan Y."/>
            <person name="Juniper S.K."/>
            <person name="Young C.R."/>
            <person name="Angers B."/>
            <person name="Qian P.Y."/>
        </authorList>
    </citation>
    <scope>NUCLEOTIDE SEQUENCE</scope>
    <source>
        <strain evidence="8">R07B-5</strain>
    </source>
</reference>
<dbReference type="GO" id="GO:0035556">
    <property type="term" value="P:intracellular signal transduction"/>
    <property type="evidence" value="ECO:0007669"/>
    <property type="project" value="InterPro"/>
</dbReference>
<evidence type="ECO:0000256" key="6">
    <source>
        <dbReference type="ARBA" id="ARBA00023239"/>
    </source>
</evidence>
<evidence type="ECO:0000313" key="8">
    <source>
        <dbReference type="EMBL" id="KAK2187049.1"/>
    </source>
</evidence>
<keyword evidence="4" id="KW-1133">Transmembrane helix</keyword>
<evidence type="ECO:0000256" key="4">
    <source>
        <dbReference type="ARBA" id="ARBA00022989"/>
    </source>
</evidence>
<dbReference type="PANTHER" id="PTHR11920:SF501">
    <property type="entry name" value="GUANYLATE CYCLASE 32E"/>
    <property type="match status" value="1"/>
</dbReference>
<evidence type="ECO:0000256" key="2">
    <source>
        <dbReference type="ARBA" id="ARBA00022692"/>
    </source>
</evidence>
<protein>
    <recommendedName>
        <fullName evidence="7">Guanylate cyclase domain-containing protein</fullName>
    </recommendedName>
</protein>
<dbReference type="PANTHER" id="PTHR11920">
    <property type="entry name" value="GUANYLYL CYCLASE"/>
    <property type="match status" value="1"/>
</dbReference>
<dbReference type="GO" id="GO:0001653">
    <property type="term" value="F:peptide receptor activity"/>
    <property type="evidence" value="ECO:0007669"/>
    <property type="project" value="TreeGrafter"/>
</dbReference>
<feature type="domain" description="Guanylate cyclase" evidence="7">
    <location>
        <begin position="1"/>
        <end position="75"/>
    </location>
</feature>
<dbReference type="Proteomes" id="UP001209878">
    <property type="component" value="Unassembled WGS sequence"/>
</dbReference>
<dbReference type="PROSITE" id="PS50125">
    <property type="entry name" value="GUANYLATE_CYCLASE_2"/>
    <property type="match status" value="1"/>
</dbReference>
<proteinExistence type="predicted"/>
<dbReference type="GO" id="GO:0005886">
    <property type="term" value="C:plasma membrane"/>
    <property type="evidence" value="ECO:0007669"/>
    <property type="project" value="TreeGrafter"/>
</dbReference>
<keyword evidence="2" id="KW-0812">Transmembrane</keyword>
<dbReference type="SUPFAM" id="SSF55073">
    <property type="entry name" value="Nucleotide cyclase"/>
    <property type="match status" value="1"/>
</dbReference>
<keyword evidence="6" id="KW-0456">Lyase</keyword>
<organism evidence="8 9">
    <name type="scientific">Ridgeia piscesae</name>
    <name type="common">Tubeworm</name>
    <dbReference type="NCBI Taxonomy" id="27915"/>
    <lineage>
        <taxon>Eukaryota</taxon>
        <taxon>Metazoa</taxon>
        <taxon>Spiralia</taxon>
        <taxon>Lophotrochozoa</taxon>
        <taxon>Annelida</taxon>
        <taxon>Polychaeta</taxon>
        <taxon>Sedentaria</taxon>
        <taxon>Canalipalpata</taxon>
        <taxon>Sabellida</taxon>
        <taxon>Siboglinidae</taxon>
        <taxon>Ridgeia</taxon>
    </lineage>
</organism>
<dbReference type="GO" id="GO:0007168">
    <property type="term" value="P:receptor guanylyl cyclase signaling pathway"/>
    <property type="evidence" value="ECO:0007669"/>
    <property type="project" value="TreeGrafter"/>
</dbReference>
<accession>A0AAD9P2M6</accession>
<evidence type="ECO:0000259" key="7">
    <source>
        <dbReference type="PROSITE" id="PS50125"/>
    </source>
</evidence>
<comment type="caution">
    <text evidence="8">The sequence shown here is derived from an EMBL/GenBank/DDBJ whole genome shotgun (WGS) entry which is preliminary data.</text>
</comment>
<evidence type="ECO:0000256" key="1">
    <source>
        <dbReference type="ARBA" id="ARBA00004370"/>
    </source>
</evidence>